<dbReference type="Proteomes" id="UP000694406">
    <property type="component" value="Unplaced"/>
</dbReference>
<dbReference type="GO" id="GO:0005737">
    <property type="term" value="C:cytoplasm"/>
    <property type="evidence" value="ECO:0007669"/>
    <property type="project" value="TreeGrafter"/>
</dbReference>
<feature type="compositionally biased region" description="Basic residues" evidence="2">
    <location>
        <begin position="446"/>
        <end position="459"/>
    </location>
</feature>
<accession>A0A8C5S3X1</accession>
<reference evidence="3" key="1">
    <citation type="submission" date="2025-08" db="UniProtKB">
        <authorList>
            <consortium name="Ensembl"/>
        </authorList>
    </citation>
    <scope>IDENTIFICATION</scope>
</reference>
<dbReference type="GO" id="GO:0044295">
    <property type="term" value="C:axonal growth cone"/>
    <property type="evidence" value="ECO:0007669"/>
    <property type="project" value="TreeGrafter"/>
</dbReference>
<feature type="region of interest" description="Disordered" evidence="2">
    <location>
        <begin position="412"/>
        <end position="461"/>
    </location>
</feature>
<feature type="compositionally biased region" description="Polar residues" evidence="2">
    <location>
        <begin position="521"/>
        <end position="532"/>
    </location>
</feature>
<feature type="coiled-coil region" evidence="1">
    <location>
        <begin position="133"/>
        <end position="198"/>
    </location>
</feature>
<dbReference type="GeneTree" id="ENSGT00510000048167"/>
<evidence type="ECO:0008006" key="5">
    <source>
        <dbReference type="Google" id="ProtNLM"/>
    </source>
</evidence>
<dbReference type="InterPro" id="IPR024849">
    <property type="entry name" value="Shootin-1"/>
</dbReference>
<reference evidence="3" key="2">
    <citation type="submission" date="2025-09" db="UniProtKB">
        <authorList>
            <consortium name="Ensembl"/>
        </authorList>
    </citation>
    <scope>IDENTIFICATION</scope>
</reference>
<dbReference type="PANTHER" id="PTHR46606">
    <property type="entry name" value="SHOOTIN-1"/>
    <property type="match status" value="1"/>
</dbReference>
<dbReference type="GO" id="GO:0048812">
    <property type="term" value="P:neuron projection morphogenesis"/>
    <property type="evidence" value="ECO:0007669"/>
    <property type="project" value="TreeGrafter"/>
</dbReference>
<evidence type="ECO:0000313" key="3">
    <source>
        <dbReference type="Ensembl" id="ENSLLTP00000012372.1"/>
    </source>
</evidence>
<keyword evidence="1" id="KW-0175">Coiled coil</keyword>
<protein>
    <recommendedName>
        <fullName evidence="5">Shootin-1</fullName>
    </recommendedName>
</protein>
<evidence type="ECO:0000256" key="2">
    <source>
        <dbReference type="SAM" id="MobiDB-lite"/>
    </source>
</evidence>
<dbReference type="Ensembl" id="ENSLLTT00000012851.1">
    <property type="protein sequence ID" value="ENSLLTP00000012372.1"/>
    <property type="gene ID" value="ENSLLTG00000009472.1"/>
</dbReference>
<sequence>MEHPEADFTPFGVIWESESDSNSEEDGDEQETDLSQEMAETKEKIAEIEKASQTLLAELSSMETEYAIEKSCREQAEAFALQVSQENKKLKRISLALLPRLGLHQEDFAFLSSGEQAAPDPALDPMGRCLQQIKDLQVRVSWLLEEKKELTAQVRDLRAHVEKLQHQLEEERGEKQSLKALKEDNQKMLKRVKQASRLVTEEYSRMSLQLDLEEKLRQQAEIFAHQMLLKQKEANRQSMILMKNVGVDGQLLLALEDLAKMTKELEEVKMEHKAQVKDLEAQLMERPLPQELASLQAMLATEEEGKAHLEEQLLRAEEKCAILEHKVKVLEEDAKAHDTPEEHPVVPIPHPPLPPPPLPPPTWPAKTDPLMALRERKGAQHVKRVDNRCEDAMARAVEEMMARIKSGVALRPVRSGAESCPQPPSAAANNRRSVAMELQDLLSTPRRPRRRSSRRKASQKKFLVDNQLEKVLQRRRRIVDQTLILPELPAPPAADEGLLPHVPGSRKEDQAAVRVPRNPQPDKSNNSETNQDLPGKPDELTAGAPVHPRPKIAEVAWL</sequence>
<feature type="coiled-coil region" evidence="1">
    <location>
        <begin position="251"/>
        <end position="333"/>
    </location>
</feature>
<dbReference type="AlphaFoldDB" id="A0A8C5S3X1"/>
<dbReference type="GO" id="GO:0031252">
    <property type="term" value="C:cell leading edge"/>
    <property type="evidence" value="ECO:0007669"/>
    <property type="project" value="TreeGrafter"/>
</dbReference>
<name>A0A8C5S3X1_LATLA</name>
<feature type="region of interest" description="Disordered" evidence="2">
    <location>
        <begin position="1"/>
        <end position="37"/>
    </location>
</feature>
<feature type="region of interest" description="Disordered" evidence="2">
    <location>
        <begin position="488"/>
        <end position="558"/>
    </location>
</feature>
<keyword evidence="4" id="KW-1185">Reference proteome</keyword>
<feature type="compositionally biased region" description="Acidic residues" evidence="2">
    <location>
        <begin position="17"/>
        <end position="34"/>
    </location>
</feature>
<feature type="compositionally biased region" description="Low complexity" evidence="2">
    <location>
        <begin position="488"/>
        <end position="500"/>
    </location>
</feature>
<evidence type="ECO:0000256" key="1">
    <source>
        <dbReference type="SAM" id="Coils"/>
    </source>
</evidence>
<organism evidence="3 4">
    <name type="scientific">Laticauda laticaudata</name>
    <name type="common">Blue-ringed sea krait</name>
    <name type="synonym">Blue-lipped sea krait</name>
    <dbReference type="NCBI Taxonomy" id="8630"/>
    <lineage>
        <taxon>Eukaryota</taxon>
        <taxon>Metazoa</taxon>
        <taxon>Chordata</taxon>
        <taxon>Craniata</taxon>
        <taxon>Vertebrata</taxon>
        <taxon>Euteleostomi</taxon>
        <taxon>Lepidosauria</taxon>
        <taxon>Squamata</taxon>
        <taxon>Bifurcata</taxon>
        <taxon>Unidentata</taxon>
        <taxon>Episquamata</taxon>
        <taxon>Toxicofera</taxon>
        <taxon>Serpentes</taxon>
        <taxon>Colubroidea</taxon>
        <taxon>Elapidae</taxon>
        <taxon>Laticaudinae</taxon>
        <taxon>Laticauda</taxon>
    </lineage>
</organism>
<dbReference type="PANTHER" id="PTHR46606:SF1">
    <property type="entry name" value="SHOOTIN-1"/>
    <property type="match status" value="1"/>
</dbReference>
<evidence type="ECO:0000313" key="4">
    <source>
        <dbReference type="Proteomes" id="UP000694406"/>
    </source>
</evidence>
<dbReference type="GO" id="GO:2001224">
    <property type="term" value="P:positive regulation of neuron migration"/>
    <property type="evidence" value="ECO:0007669"/>
    <property type="project" value="TreeGrafter"/>
</dbReference>
<proteinExistence type="predicted"/>